<organism evidence="1 2">
    <name type="scientific">Liparis tanakae</name>
    <name type="common">Tanaka's snailfish</name>
    <dbReference type="NCBI Taxonomy" id="230148"/>
    <lineage>
        <taxon>Eukaryota</taxon>
        <taxon>Metazoa</taxon>
        <taxon>Chordata</taxon>
        <taxon>Craniata</taxon>
        <taxon>Vertebrata</taxon>
        <taxon>Euteleostomi</taxon>
        <taxon>Actinopterygii</taxon>
        <taxon>Neopterygii</taxon>
        <taxon>Teleostei</taxon>
        <taxon>Neoteleostei</taxon>
        <taxon>Acanthomorphata</taxon>
        <taxon>Eupercaria</taxon>
        <taxon>Perciformes</taxon>
        <taxon>Cottioidei</taxon>
        <taxon>Cottales</taxon>
        <taxon>Liparidae</taxon>
        <taxon>Liparis</taxon>
    </lineage>
</organism>
<dbReference type="EMBL" id="SRLO01000028">
    <property type="protein sequence ID" value="TNN84271.1"/>
    <property type="molecule type" value="Genomic_DNA"/>
</dbReference>
<keyword evidence="2" id="KW-1185">Reference proteome</keyword>
<accession>A0A4Z2J2W0</accession>
<name>A0A4Z2J2W0_9TELE</name>
<reference evidence="1 2" key="1">
    <citation type="submission" date="2019-03" db="EMBL/GenBank/DDBJ databases">
        <title>First draft genome of Liparis tanakae, snailfish: a comprehensive survey of snailfish specific genes.</title>
        <authorList>
            <person name="Kim W."/>
            <person name="Song I."/>
            <person name="Jeong J.-H."/>
            <person name="Kim D."/>
            <person name="Kim S."/>
            <person name="Ryu S."/>
            <person name="Song J.Y."/>
            <person name="Lee S.K."/>
        </authorList>
    </citation>
    <scope>NUCLEOTIDE SEQUENCE [LARGE SCALE GENOMIC DNA]</scope>
    <source>
        <tissue evidence="1">Muscle</tissue>
    </source>
</reference>
<dbReference type="AlphaFoldDB" id="A0A4Z2J2W0"/>
<evidence type="ECO:0000313" key="1">
    <source>
        <dbReference type="EMBL" id="TNN84271.1"/>
    </source>
</evidence>
<sequence length="71" mass="7977">MESVSCDSLEIIKSMEMRASEIHQTCRPRVKAKNVKQVSALNPYRGKRATLQRVCAEGGDEGHELQFLDIS</sequence>
<evidence type="ECO:0000313" key="2">
    <source>
        <dbReference type="Proteomes" id="UP000314294"/>
    </source>
</evidence>
<gene>
    <name evidence="1" type="ORF">EYF80_005598</name>
</gene>
<dbReference type="Proteomes" id="UP000314294">
    <property type="component" value="Unassembled WGS sequence"/>
</dbReference>
<proteinExistence type="predicted"/>
<protein>
    <submittedName>
        <fullName evidence="1">Uncharacterized protein</fullName>
    </submittedName>
</protein>
<comment type="caution">
    <text evidence="1">The sequence shown here is derived from an EMBL/GenBank/DDBJ whole genome shotgun (WGS) entry which is preliminary data.</text>
</comment>